<reference evidence="8 9" key="1">
    <citation type="submission" date="2014-04" db="EMBL/GenBank/DDBJ databases">
        <authorList>
            <consortium name="DOE Joint Genome Institute"/>
            <person name="Kuo A."/>
            <person name="Gay G."/>
            <person name="Dore J."/>
            <person name="Kohler A."/>
            <person name="Nagy L.G."/>
            <person name="Floudas D."/>
            <person name="Copeland A."/>
            <person name="Barry K.W."/>
            <person name="Cichocki N."/>
            <person name="Veneault-Fourrey C."/>
            <person name="LaButti K."/>
            <person name="Lindquist E.A."/>
            <person name="Lipzen A."/>
            <person name="Lundell T."/>
            <person name="Morin E."/>
            <person name="Murat C."/>
            <person name="Sun H."/>
            <person name="Tunlid A."/>
            <person name="Henrissat B."/>
            <person name="Grigoriev I.V."/>
            <person name="Hibbett D.S."/>
            <person name="Martin F."/>
            <person name="Nordberg H.P."/>
            <person name="Cantor M.N."/>
            <person name="Hua S.X."/>
        </authorList>
    </citation>
    <scope>NUCLEOTIDE SEQUENCE [LARGE SCALE GENOMIC DNA]</scope>
    <source>
        <strain evidence="9">h7</strain>
    </source>
</reference>
<keyword evidence="4" id="KW-0560">Oxidoreductase</keyword>
<keyword evidence="9" id="KW-1185">Reference proteome</keyword>
<sequence length="798" mass="88602">MGIHPRSIFTSAAMDYGDHLGGDFNVGSSYLSGIERERILAARNPSLDEHQVPGSPRVANRRRRRRGGGRRPSCPRGGVQRAVNGAAWEVSRRYGASNVDGMDNEGDEQDLQEEEFFPGNYAPQPARNVERMQPEPENPALPTLASHFISTVSTTSRDIIAAPTASIVQGVLDALQGNTGLLSAQKTMATDSLASLAGRCVLADQAAQAADLVYMLSCVALRAKVISISLETSTPKTTILKRIKCGVKHWKTLERYVSDGAKYTLFAGAGSLFFLVVIAAAGLRGKIRKLTHDIVIRLQHLIRCPDPNIPLGKAVVNDIIPAIAVLRKKNRITFTSLFNNNLLVSHGVLPDLEASDLTLSDQFFDSLTFNAIIKKRAYLTWKSCFSAVLETSIPHDVSSMQASLYSTSFFGVNRGGTQNISQVDLDMQVLDTPNFSGDGSSLHIINTAFDHEHQFNKKLGFPPRNKRKRHRYTQKERGHVENATNCTSLEDFQEKIIHQLSSGAKSNHRQYIKLSHENLEGQRIHVNDKNGDIMFIVIPDMPDNIRNPLLNDLELAHPEVIQDIDSKEGGDKTKFQHIHYQYWNRYHVNGNGAPSDVDPAALKRAGAKRFNTAQITPRTSTELQQNCHSYEQLQISLERLFQWLRATLEQLLPQEYEILSQYCDILPGDGIAPAYPFGGWVINLNVSTLIHRDYQDLRLCLIVVASDCEGGELCLEKPGVALKLENGDAVIFASSKLSHFNSHFKGKRASLVFHSDVSAKAWVENRNGWDHTLSMNVYDDGAFRTGQVEFAPADEDLE</sequence>
<organism evidence="8 9">
    <name type="scientific">Hebeloma cylindrosporum</name>
    <dbReference type="NCBI Taxonomy" id="76867"/>
    <lineage>
        <taxon>Eukaryota</taxon>
        <taxon>Fungi</taxon>
        <taxon>Dikarya</taxon>
        <taxon>Basidiomycota</taxon>
        <taxon>Agaricomycotina</taxon>
        <taxon>Agaricomycetes</taxon>
        <taxon>Agaricomycetidae</taxon>
        <taxon>Agaricales</taxon>
        <taxon>Agaricineae</taxon>
        <taxon>Hymenogastraceae</taxon>
        <taxon>Hebeloma</taxon>
    </lineage>
</organism>
<feature type="compositionally biased region" description="Basic residues" evidence="6">
    <location>
        <begin position="59"/>
        <end position="69"/>
    </location>
</feature>
<feature type="compositionally biased region" description="Basic and acidic residues" evidence="6">
    <location>
        <begin position="42"/>
        <end position="51"/>
    </location>
</feature>
<accession>A0A0C3BV58</accession>
<dbReference type="Pfam" id="PF12851">
    <property type="entry name" value="Tet_JBP"/>
    <property type="match status" value="1"/>
</dbReference>
<dbReference type="AlphaFoldDB" id="A0A0C3BV58"/>
<comment type="cofactor">
    <cofactor evidence="1">
        <name>Fe(2+)</name>
        <dbReference type="ChEBI" id="CHEBI:29033"/>
    </cofactor>
</comment>
<dbReference type="InterPro" id="IPR024779">
    <property type="entry name" value="2OGFeDO_JBP1/TET_oxygenase_dom"/>
</dbReference>
<evidence type="ECO:0000259" key="7">
    <source>
        <dbReference type="Pfam" id="PF12851"/>
    </source>
</evidence>
<dbReference type="Gene3D" id="3.60.130.30">
    <property type="match status" value="1"/>
</dbReference>
<dbReference type="Proteomes" id="UP000053424">
    <property type="component" value="Unassembled WGS sequence"/>
</dbReference>
<dbReference type="STRING" id="686832.A0A0C3BV58"/>
<gene>
    <name evidence="8" type="ORF">M413DRAFT_32093</name>
</gene>
<protein>
    <recommendedName>
        <fullName evidence="7">2OGFeDO JBP1/TET oxygenase domain-containing protein</fullName>
    </recommendedName>
</protein>
<evidence type="ECO:0000313" key="8">
    <source>
        <dbReference type="EMBL" id="KIM35959.1"/>
    </source>
</evidence>
<evidence type="ECO:0000256" key="2">
    <source>
        <dbReference type="ARBA" id="ARBA00022723"/>
    </source>
</evidence>
<name>A0A0C3BV58_HEBCY</name>
<keyword evidence="3" id="KW-0223">Dioxygenase</keyword>
<evidence type="ECO:0000256" key="1">
    <source>
        <dbReference type="ARBA" id="ARBA00001954"/>
    </source>
</evidence>
<proteinExistence type="predicted"/>
<feature type="region of interest" description="Disordered" evidence="6">
    <location>
        <begin position="42"/>
        <end position="80"/>
    </location>
</feature>
<evidence type="ECO:0000313" key="9">
    <source>
        <dbReference type="Proteomes" id="UP000053424"/>
    </source>
</evidence>
<reference evidence="9" key="2">
    <citation type="submission" date="2015-01" db="EMBL/GenBank/DDBJ databases">
        <title>Evolutionary Origins and Diversification of the Mycorrhizal Mutualists.</title>
        <authorList>
            <consortium name="DOE Joint Genome Institute"/>
            <consortium name="Mycorrhizal Genomics Consortium"/>
            <person name="Kohler A."/>
            <person name="Kuo A."/>
            <person name="Nagy L.G."/>
            <person name="Floudas D."/>
            <person name="Copeland A."/>
            <person name="Barry K.W."/>
            <person name="Cichocki N."/>
            <person name="Veneault-Fourrey C."/>
            <person name="LaButti K."/>
            <person name="Lindquist E.A."/>
            <person name="Lipzen A."/>
            <person name="Lundell T."/>
            <person name="Morin E."/>
            <person name="Murat C."/>
            <person name="Riley R."/>
            <person name="Ohm R."/>
            <person name="Sun H."/>
            <person name="Tunlid A."/>
            <person name="Henrissat B."/>
            <person name="Grigoriev I.V."/>
            <person name="Hibbett D.S."/>
            <person name="Martin F."/>
        </authorList>
    </citation>
    <scope>NUCLEOTIDE SEQUENCE [LARGE SCALE GENOMIC DNA]</scope>
    <source>
        <strain evidence="9">h7</strain>
    </source>
</reference>
<evidence type="ECO:0000256" key="4">
    <source>
        <dbReference type="ARBA" id="ARBA00023002"/>
    </source>
</evidence>
<keyword evidence="5" id="KW-0408">Iron</keyword>
<keyword evidence="2" id="KW-0479">Metal-binding</keyword>
<evidence type="ECO:0000256" key="3">
    <source>
        <dbReference type="ARBA" id="ARBA00022964"/>
    </source>
</evidence>
<feature type="domain" description="2OGFeDO JBP1/TET oxygenase" evidence="7">
    <location>
        <begin position="613"/>
        <end position="754"/>
    </location>
</feature>
<dbReference type="HOGENOM" id="CLU_011430_0_0_1"/>
<evidence type="ECO:0000256" key="5">
    <source>
        <dbReference type="ARBA" id="ARBA00023004"/>
    </source>
</evidence>
<dbReference type="GO" id="GO:0046872">
    <property type="term" value="F:metal ion binding"/>
    <property type="evidence" value="ECO:0007669"/>
    <property type="project" value="UniProtKB-KW"/>
</dbReference>
<dbReference type="GO" id="GO:0051213">
    <property type="term" value="F:dioxygenase activity"/>
    <property type="evidence" value="ECO:0007669"/>
    <property type="project" value="UniProtKB-KW"/>
</dbReference>
<evidence type="ECO:0000256" key="6">
    <source>
        <dbReference type="SAM" id="MobiDB-lite"/>
    </source>
</evidence>
<dbReference type="OrthoDB" id="2535938at2759"/>
<dbReference type="EMBL" id="KN831811">
    <property type="protein sequence ID" value="KIM35959.1"/>
    <property type="molecule type" value="Genomic_DNA"/>
</dbReference>